<gene>
    <name evidence="4" type="primary">yrrB_1</name>
    <name evidence="4" type="ORF">NCTC12112_01030</name>
</gene>
<dbReference type="RefSeq" id="WP_005976804.1">
    <property type="nucleotide sequence ID" value="NZ_CABKNW010000001.1"/>
</dbReference>
<keyword evidence="2 3" id="KW-0802">TPR repeat</keyword>
<evidence type="ECO:0000256" key="3">
    <source>
        <dbReference type="PROSITE-ProRule" id="PRU00339"/>
    </source>
</evidence>
<dbReference type="Pfam" id="PF00515">
    <property type="entry name" value="TPR_1"/>
    <property type="match status" value="2"/>
</dbReference>
<feature type="repeat" description="TPR" evidence="3">
    <location>
        <begin position="26"/>
        <end position="59"/>
    </location>
</feature>
<dbReference type="KEGG" id="ful:C4N20_12325"/>
<feature type="repeat" description="TPR" evidence="3">
    <location>
        <begin position="94"/>
        <end position="127"/>
    </location>
</feature>
<proteinExistence type="predicted"/>
<name>A0AAX2J8X0_9FUSO</name>
<sequence length="559" mass="65974">MDENNQDTLKEIEELNEKIRLNPNNANFYNSRGNCNYFLKKYEEAVIDYNKAIELDPNNAVYYNLRGNCNHFLKKYKEAIIDYNKAIELDPNNATYYNNRGKTKYSLEDYENAIIDYNKAIEVNPNEEIYYIYCGICNYNLKNYKEALKNFENAIQLNPNNATYYNNRGKIKYFLEDYKKAIKDYDKALELNPYAAITYKNRAESKYMLENYKDALIDINKAIELNNADETFIEIKKKIEKAITENSKPEIKKVNEIINEENNPTNLYNDGLSYYLKKEFDDAINNFSNFIFKANDLNNKTNEIIKLLKITEEYIKLAQEKILKTEAYLTFADILGWKGIWQRENHIDGKKNNILKLIQIKNKLIDIKDQYIEKKDISIDINLISDTFVIGCTNLEIHNKLCAELITTCLNKKLLIRGATAYGEYYYRDMVYIGQAVDEAASWHEKGEEIGIFYTPSARLKLENKIKEKLENKVKKDLKDKNKKEFLEEIGLFEKPIITKIGEINSYVIPWFKEEENKNCFFQIMEKEIVYPEISKKYFNTEKTIKNYENPPKKENDSK</sequence>
<protein>
    <submittedName>
        <fullName evidence="4">TPR repeat-containing protein yrrB</fullName>
    </submittedName>
</protein>
<feature type="repeat" description="TPR" evidence="3">
    <location>
        <begin position="128"/>
        <end position="161"/>
    </location>
</feature>
<evidence type="ECO:0000256" key="2">
    <source>
        <dbReference type="ARBA" id="ARBA00022803"/>
    </source>
</evidence>
<evidence type="ECO:0000313" key="4">
    <source>
        <dbReference type="EMBL" id="SQJ00976.1"/>
    </source>
</evidence>
<keyword evidence="1" id="KW-0677">Repeat</keyword>
<dbReference type="EMBL" id="LS483487">
    <property type="protein sequence ID" value="SQJ00976.1"/>
    <property type="molecule type" value="Genomic_DNA"/>
</dbReference>
<dbReference type="GO" id="GO:0046813">
    <property type="term" value="P:receptor-mediated virion attachment to host cell"/>
    <property type="evidence" value="ECO:0007669"/>
    <property type="project" value="TreeGrafter"/>
</dbReference>
<dbReference type="GO" id="GO:0009279">
    <property type="term" value="C:cell outer membrane"/>
    <property type="evidence" value="ECO:0007669"/>
    <property type="project" value="TreeGrafter"/>
</dbReference>
<dbReference type="SUPFAM" id="SSF48452">
    <property type="entry name" value="TPR-like"/>
    <property type="match status" value="1"/>
</dbReference>
<dbReference type="Gene3D" id="1.25.40.10">
    <property type="entry name" value="Tetratricopeptide repeat domain"/>
    <property type="match status" value="3"/>
</dbReference>
<dbReference type="Pfam" id="PF13414">
    <property type="entry name" value="TPR_11"/>
    <property type="match status" value="1"/>
</dbReference>
<evidence type="ECO:0000313" key="5">
    <source>
        <dbReference type="Proteomes" id="UP000249008"/>
    </source>
</evidence>
<accession>A0AAX2J8X0</accession>
<dbReference type="InterPro" id="IPR013105">
    <property type="entry name" value="TPR_2"/>
</dbReference>
<dbReference type="InterPro" id="IPR050498">
    <property type="entry name" value="Ycf3"/>
</dbReference>
<dbReference type="Pfam" id="PF07719">
    <property type="entry name" value="TPR_2"/>
    <property type="match status" value="1"/>
</dbReference>
<dbReference type="PROSITE" id="PS50293">
    <property type="entry name" value="TPR_REGION"/>
    <property type="match status" value="3"/>
</dbReference>
<dbReference type="GeneID" id="78455602"/>
<dbReference type="Proteomes" id="UP000249008">
    <property type="component" value="Chromosome 1"/>
</dbReference>
<dbReference type="PANTHER" id="PTHR44858:SF1">
    <property type="entry name" value="UDP-N-ACETYLGLUCOSAMINE--PEPTIDE N-ACETYLGLUCOSAMINYLTRANSFERASE SPINDLY-RELATED"/>
    <property type="match status" value="1"/>
</dbReference>
<organism evidence="4 5">
    <name type="scientific">Fusobacterium ulcerans</name>
    <dbReference type="NCBI Taxonomy" id="861"/>
    <lineage>
        <taxon>Bacteria</taxon>
        <taxon>Fusobacteriati</taxon>
        <taxon>Fusobacteriota</taxon>
        <taxon>Fusobacteriia</taxon>
        <taxon>Fusobacteriales</taxon>
        <taxon>Fusobacteriaceae</taxon>
        <taxon>Fusobacterium</taxon>
    </lineage>
</organism>
<evidence type="ECO:0000256" key="1">
    <source>
        <dbReference type="ARBA" id="ARBA00022737"/>
    </source>
</evidence>
<dbReference type="SMART" id="SM00028">
    <property type="entry name" value="TPR"/>
    <property type="match status" value="7"/>
</dbReference>
<reference evidence="4 5" key="1">
    <citation type="submission" date="2018-06" db="EMBL/GenBank/DDBJ databases">
        <authorList>
            <consortium name="Pathogen Informatics"/>
            <person name="Doyle S."/>
        </authorList>
    </citation>
    <scope>NUCLEOTIDE SEQUENCE [LARGE SCALE GENOMIC DNA]</scope>
    <source>
        <strain evidence="4 5">NCTC12112</strain>
    </source>
</reference>
<dbReference type="PROSITE" id="PS50005">
    <property type="entry name" value="TPR"/>
    <property type="match status" value="5"/>
</dbReference>
<feature type="repeat" description="TPR" evidence="3">
    <location>
        <begin position="60"/>
        <end position="93"/>
    </location>
</feature>
<dbReference type="AlphaFoldDB" id="A0AAX2J8X0"/>
<dbReference type="InterPro" id="IPR011990">
    <property type="entry name" value="TPR-like_helical_dom_sf"/>
</dbReference>
<dbReference type="InterPro" id="IPR019734">
    <property type="entry name" value="TPR_rpt"/>
</dbReference>
<dbReference type="PANTHER" id="PTHR44858">
    <property type="entry name" value="TETRATRICOPEPTIDE REPEAT PROTEIN 6"/>
    <property type="match status" value="1"/>
</dbReference>
<feature type="repeat" description="TPR" evidence="3">
    <location>
        <begin position="162"/>
        <end position="195"/>
    </location>
</feature>